<sequence>MLVEQMTSHLFTIPHDRIVLVGGETCQFGENVELAADFGG</sequence>
<accession>A0A6G9D4X6</accession>
<protein>
    <submittedName>
        <fullName evidence="1">Uncharacterized protein</fullName>
    </submittedName>
</protein>
<geneLocation type="plasmid" evidence="1 2">
    <name>plas4</name>
</geneLocation>
<reference evidence="1 2" key="1">
    <citation type="submission" date="2020-03" db="EMBL/GenBank/DDBJ databases">
        <title>Screen low temperature-resistant strains for efficient degradation of petroleum hydrocarbons under the low temperature.</title>
        <authorList>
            <person name="Wang Y."/>
            <person name="Chen J."/>
        </authorList>
    </citation>
    <scope>NUCLEOTIDE SEQUENCE [LARGE SCALE GENOMIC DNA]</scope>
    <source>
        <strain evidence="1 2">KB1</strain>
        <plasmid evidence="1 2">plas4</plasmid>
    </source>
</reference>
<evidence type="ECO:0000313" key="1">
    <source>
        <dbReference type="EMBL" id="QIP44016.1"/>
    </source>
</evidence>
<dbReference type="EMBL" id="CP050127">
    <property type="protein sequence ID" value="QIP44016.1"/>
    <property type="molecule type" value="Genomic_DNA"/>
</dbReference>
<proteinExistence type="predicted"/>
<dbReference type="AlphaFoldDB" id="A0A6G9D4X6"/>
<evidence type="ECO:0000313" key="2">
    <source>
        <dbReference type="Proteomes" id="UP000502345"/>
    </source>
</evidence>
<name>A0A6G9D4X6_RHOER</name>
<gene>
    <name evidence="1" type="ORF">G9444_6773</name>
</gene>
<dbReference type="Proteomes" id="UP000502345">
    <property type="component" value="Plasmid plas4"/>
</dbReference>
<keyword evidence="1" id="KW-0614">Plasmid</keyword>
<organism evidence="1 2">
    <name type="scientific">Rhodococcus erythropolis</name>
    <name type="common">Arthrobacter picolinophilus</name>
    <dbReference type="NCBI Taxonomy" id="1833"/>
    <lineage>
        <taxon>Bacteria</taxon>
        <taxon>Bacillati</taxon>
        <taxon>Actinomycetota</taxon>
        <taxon>Actinomycetes</taxon>
        <taxon>Mycobacteriales</taxon>
        <taxon>Nocardiaceae</taxon>
        <taxon>Rhodococcus</taxon>
        <taxon>Rhodococcus erythropolis group</taxon>
    </lineage>
</organism>